<proteinExistence type="predicted"/>
<dbReference type="Proteomes" id="UP000198310">
    <property type="component" value="Unassembled WGS sequence"/>
</dbReference>
<protein>
    <submittedName>
        <fullName evidence="2">Uncharacterized protein</fullName>
    </submittedName>
</protein>
<sequence length="185" mass="19769">MKKTILISAFIVSTLIARAQSQDCSTVKKENEVLRAQVTAYEARLGIGKQGVTVTSPDPTLQCKFLSCTASRKTQTAVLSFLVNNTAAPVPIGLISSLYIHSGNRSRAVDEQGTEFGSGKILVGTSDTPTPLPTGVPIKVTVELLNVPVQTTRFNLIEAVVVKDAPGGQQQHVIGFRSVPIVWKP</sequence>
<reference evidence="3" key="1">
    <citation type="submission" date="2017-06" db="EMBL/GenBank/DDBJ databases">
        <authorList>
            <person name="Varghese N."/>
            <person name="Submissions S."/>
        </authorList>
    </citation>
    <scope>NUCLEOTIDE SEQUENCE [LARGE SCALE GENOMIC DNA]</scope>
    <source>
        <strain evidence="3">DSM 28041</strain>
    </source>
</reference>
<feature type="chain" id="PRO_5012624683" evidence="1">
    <location>
        <begin position="20"/>
        <end position="185"/>
    </location>
</feature>
<accession>A0A238ZY31</accession>
<keyword evidence="1" id="KW-0732">Signal</keyword>
<evidence type="ECO:0000256" key="1">
    <source>
        <dbReference type="SAM" id="SignalP"/>
    </source>
</evidence>
<name>A0A238ZY31_9BACT</name>
<gene>
    <name evidence="2" type="ORF">SAMN06269173_11047</name>
</gene>
<feature type="signal peptide" evidence="1">
    <location>
        <begin position="1"/>
        <end position="19"/>
    </location>
</feature>
<organism evidence="2 3">
    <name type="scientific">Hymenobacter mucosus</name>
    <dbReference type="NCBI Taxonomy" id="1411120"/>
    <lineage>
        <taxon>Bacteria</taxon>
        <taxon>Pseudomonadati</taxon>
        <taxon>Bacteroidota</taxon>
        <taxon>Cytophagia</taxon>
        <taxon>Cytophagales</taxon>
        <taxon>Hymenobacteraceae</taxon>
        <taxon>Hymenobacter</taxon>
    </lineage>
</organism>
<dbReference type="EMBL" id="FZNS01000010">
    <property type="protein sequence ID" value="SNR87911.1"/>
    <property type="molecule type" value="Genomic_DNA"/>
</dbReference>
<evidence type="ECO:0000313" key="3">
    <source>
        <dbReference type="Proteomes" id="UP000198310"/>
    </source>
</evidence>
<dbReference type="RefSeq" id="WP_089333725.1">
    <property type="nucleotide sequence ID" value="NZ_FZNS01000010.1"/>
</dbReference>
<keyword evidence="3" id="KW-1185">Reference proteome</keyword>
<dbReference type="AlphaFoldDB" id="A0A238ZY31"/>
<evidence type="ECO:0000313" key="2">
    <source>
        <dbReference type="EMBL" id="SNR87911.1"/>
    </source>
</evidence>